<evidence type="ECO:0000313" key="3">
    <source>
        <dbReference type="Proteomes" id="UP001165063"/>
    </source>
</evidence>
<keyword evidence="1" id="KW-0472">Membrane</keyword>
<dbReference type="AlphaFoldDB" id="A0A9W6Z442"/>
<dbReference type="EMBL" id="BSXU01005569">
    <property type="protein sequence ID" value="GMG54662.1"/>
    <property type="molecule type" value="Genomic_DNA"/>
</dbReference>
<evidence type="ECO:0000313" key="2">
    <source>
        <dbReference type="EMBL" id="GMG54662.1"/>
    </source>
</evidence>
<keyword evidence="1" id="KW-0812">Transmembrane</keyword>
<name>A0A9W6Z442_AMBMO</name>
<sequence>MLLFVGAVNGEVEGEVEFEGVMFTGSVNLTSYSHNVFDPSRCRLKISAQGCSLSSKSKSSSGQLVEDLQEEAEASIETEANVNVNTEPETETETYHLNSKGEFAIELAKDTIYQVWIESLDFHMKPTDRFTINSSNVEIGVGAEDELPKKMKPVVIQQGLGQVVSREYADAEGHSWMNYLGPFAGIVSLVQAYPVVGYVLLAMVGIIALPYLVAFFDPEFVEQATNAKERERERE</sequence>
<reference evidence="2" key="1">
    <citation type="submission" date="2023-04" db="EMBL/GenBank/DDBJ databases">
        <title>Ambrosiozyma monospora NBRC 1965.</title>
        <authorList>
            <person name="Ichikawa N."/>
            <person name="Sato H."/>
            <person name="Tonouchi N."/>
        </authorList>
    </citation>
    <scope>NUCLEOTIDE SEQUENCE</scope>
    <source>
        <strain evidence="2">NBRC 1965</strain>
    </source>
</reference>
<proteinExistence type="predicted"/>
<protein>
    <submittedName>
        <fullName evidence="2">Unnamed protein product</fullName>
    </submittedName>
</protein>
<evidence type="ECO:0000256" key="1">
    <source>
        <dbReference type="SAM" id="Phobius"/>
    </source>
</evidence>
<dbReference type="Proteomes" id="UP001165063">
    <property type="component" value="Unassembled WGS sequence"/>
</dbReference>
<feature type="transmembrane region" description="Helical" evidence="1">
    <location>
        <begin position="195"/>
        <end position="216"/>
    </location>
</feature>
<accession>A0A9W6Z442</accession>
<organism evidence="2 3">
    <name type="scientific">Ambrosiozyma monospora</name>
    <name type="common">Yeast</name>
    <name type="synonym">Endomycopsis monosporus</name>
    <dbReference type="NCBI Taxonomy" id="43982"/>
    <lineage>
        <taxon>Eukaryota</taxon>
        <taxon>Fungi</taxon>
        <taxon>Dikarya</taxon>
        <taxon>Ascomycota</taxon>
        <taxon>Saccharomycotina</taxon>
        <taxon>Pichiomycetes</taxon>
        <taxon>Pichiales</taxon>
        <taxon>Pichiaceae</taxon>
        <taxon>Ambrosiozyma</taxon>
    </lineage>
</organism>
<keyword evidence="3" id="KW-1185">Reference proteome</keyword>
<comment type="caution">
    <text evidence="2">The sequence shown here is derived from an EMBL/GenBank/DDBJ whole genome shotgun (WGS) entry which is preliminary data.</text>
</comment>
<gene>
    <name evidence="2" type="ORF">Amon01_000746700</name>
</gene>
<keyword evidence="1" id="KW-1133">Transmembrane helix</keyword>